<dbReference type="SUPFAM" id="SSF53335">
    <property type="entry name" value="S-adenosyl-L-methionine-dependent methyltransferases"/>
    <property type="match status" value="1"/>
</dbReference>
<dbReference type="PANTHER" id="PTHR42912:SF80">
    <property type="entry name" value="METHYLTRANSFERASE DOMAIN-CONTAINING PROTEIN"/>
    <property type="match status" value="1"/>
</dbReference>
<dbReference type="EMBL" id="APND01000004">
    <property type="protein sequence ID" value="MES1930439.1"/>
    <property type="molecule type" value="Genomic_DNA"/>
</dbReference>
<gene>
    <name evidence="2" type="ORF">SADO_14338</name>
</gene>
<dbReference type="RefSeq" id="WP_353112632.1">
    <property type="nucleotide sequence ID" value="NZ_APND01000004.1"/>
</dbReference>
<reference evidence="2 3" key="1">
    <citation type="submission" date="2013-03" db="EMBL/GenBank/DDBJ databases">
        <title>Salinisphaera dokdonensis CL-ES53 Genome Sequencing.</title>
        <authorList>
            <person name="Li C."/>
            <person name="Lai Q."/>
            <person name="Shao Z."/>
        </authorList>
    </citation>
    <scope>NUCLEOTIDE SEQUENCE [LARGE SCALE GENOMIC DNA]</scope>
    <source>
        <strain evidence="2 3">CL-ES53</strain>
    </source>
</reference>
<dbReference type="GO" id="GO:0008168">
    <property type="term" value="F:methyltransferase activity"/>
    <property type="evidence" value="ECO:0007669"/>
    <property type="project" value="UniProtKB-KW"/>
</dbReference>
<organism evidence="2 3">
    <name type="scientific">Salinisphaera dokdonensis CL-ES53</name>
    <dbReference type="NCBI Taxonomy" id="1304272"/>
    <lineage>
        <taxon>Bacteria</taxon>
        <taxon>Pseudomonadati</taxon>
        <taxon>Pseudomonadota</taxon>
        <taxon>Gammaproteobacteria</taxon>
        <taxon>Salinisphaerales</taxon>
        <taxon>Salinisphaeraceae</taxon>
        <taxon>Salinisphaera</taxon>
    </lineage>
</organism>
<dbReference type="InterPro" id="IPR013216">
    <property type="entry name" value="Methyltransf_11"/>
</dbReference>
<protein>
    <submittedName>
        <fullName evidence="2">Type 11 methyltransferase</fullName>
    </submittedName>
</protein>
<dbReference type="CDD" id="cd02440">
    <property type="entry name" value="AdoMet_MTases"/>
    <property type="match status" value="1"/>
</dbReference>
<keyword evidence="3" id="KW-1185">Reference proteome</keyword>
<dbReference type="Pfam" id="PF08241">
    <property type="entry name" value="Methyltransf_11"/>
    <property type="match status" value="1"/>
</dbReference>
<dbReference type="Proteomes" id="UP001460888">
    <property type="component" value="Unassembled WGS sequence"/>
</dbReference>
<accession>A0ABV2B3G5</accession>
<feature type="domain" description="Methyltransferase type 11" evidence="1">
    <location>
        <begin position="49"/>
        <end position="143"/>
    </location>
</feature>
<comment type="caution">
    <text evidence="2">The sequence shown here is derived from an EMBL/GenBank/DDBJ whole genome shotgun (WGS) entry which is preliminary data.</text>
</comment>
<name>A0ABV2B3G5_9GAMM</name>
<keyword evidence="2" id="KW-0489">Methyltransferase</keyword>
<dbReference type="PANTHER" id="PTHR42912">
    <property type="entry name" value="METHYLTRANSFERASE"/>
    <property type="match status" value="1"/>
</dbReference>
<dbReference type="GO" id="GO:0032259">
    <property type="term" value="P:methylation"/>
    <property type="evidence" value="ECO:0007669"/>
    <property type="project" value="UniProtKB-KW"/>
</dbReference>
<dbReference type="InterPro" id="IPR029063">
    <property type="entry name" value="SAM-dependent_MTases_sf"/>
</dbReference>
<evidence type="ECO:0000313" key="3">
    <source>
        <dbReference type="Proteomes" id="UP001460888"/>
    </source>
</evidence>
<proteinExistence type="predicted"/>
<evidence type="ECO:0000313" key="2">
    <source>
        <dbReference type="EMBL" id="MES1930439.1"/>
    </source>
</evidence>
<evidence type="ECO:0000259" key="1">
    <source>
        <dbReference type="Pfam" id="PF08241"/>
    </source>
</evidence>
<keyword evidence="2" id="KW-0808">Transferase</keyword>
<dbReference type="InterPro" id="IPR050508">
    <property type="entry name" value="Methyltransf_Superfamily"/>
</dbReference>
<dbReference type="Gene3D" id="3.40.50.150">
    <property type="entry name" value="Vaccinia Virus protein VP39"/>
    <property type="match status" value="1"/>
</dbReference>
<sequence length="211" mass="24010">MQTEAPNKNVAEEYARIAGHYDQRWSYYIDATTRETIARLPLGKDDRLLDIGCGTGTLLSRLAVAHPTTRLVGVDPVPAMLEIARQKLSPTVETHEAWAEQLPFADAEFDLVVSCSMFHYVARPLDALIEMRRVLRPGGQLVLTDWCGNYLMCRLFERYQQMCAHAHTQIYRTGDCVRMLEESGYTAVQIETYKITWLWGLMTVRGTHAQA</sequence>